<comment type="caution">
    <text evidence="1">The sequence shown here is derived from an EMBL/GenBank/DDBJ whole genome shotgun (WGS) entry which is preliminary data.</text>
</comment>
<evidence type="ECO:0000313" key="1">
    <source>
        <dbReference type="EMBL" id="KAG8374721.1"/>
    </source>
</evidence>
<dbReference type="EMBL" id="WHWC01000010">
    <property type="protein sequence ID" value="KAG8374721.1"/>
    <property type="molecule type" value="Genomic_DNA"/>
</dbReference>
<sequence length="85" mass="9554">MGGEDYYIRGLIRGQAMNYLDAECTSNGSAMNQPPNSSPVLWWREYEAEYSELGRIAIGILSQTCDGASKFNLNRNLAEMLTNER</sequence>
<name>A0AAV6WWC8_9LAMI</name>
<evidence type="ECO:0008006" key="3">
    <source>
        <dbReference type="Google" id="ProtNLM"/>
    </source>
</evidence>
<reference evidence="1" key="1">
    <citation type="submission" date="2019-10" db="EMBL/GenBank/DDBJ databases">
        <authorList>
            <person name="Zhang R."/>
            <person name="Pan Y."/>
            <person name="Wang J."/>
            <person name="Ma R."/>
            <person name="Yu S."/>
        </authorList>
    </citation>
    <scope>NUCLEOTIDE SEQUENCE</scope>
    <source>
        <strain evidence="1">LA-IB0</strain>
        <tissue evidence="1">Leaf</tissue>
    </source>
</reference>
<accession>A0AAV6WWC8</accession>
<evidence type="ECO:0000313" key="2">
    <source>
        <dbReference type="Proteomes" id="UP000826271"/>
    </source>
</evidence>
<protein>
    <recommendedName>
        <fullName evidence="3">HAT C-terminal dimerisation domain-containing protein</fullName>
    </recommendedName>
</protein>
<dbReference type="AlphaFoldDB" id="A0AAV6WWC8"/>
<keyword evidence="2" id="KW-1185">Reference proteome</keyword>
<gene>
    <name evidence="1" type="ORF">BUALT_Bualt10G0025400</name>
</gene>
<proteinExistence type="predicted"/>
<dbReference type="Proteomes" id="UP000826271">
    <property type="component" value="Unassembled WGS sequence"/>
</dbReference>
<organism evidence="1 2">
    <name type="scientific">Buddleja alternifolia</name>
    <dbReference type="NCBI Taxonomy" id="168488"/>
    <lineage>
        <taxon>Eukaryota</taxon>
        <taxon>Viridiplantae</taxon>
        <taxon>Streptophyta</taxon>
        <taxon>Embryophyta</taxon>
        <taxon>Tracheophyta</taxon>
        <taxon>Spermatophyta</taxon>
        <taxon>Magnoliopsida</taxon>
        <taxon>eudicotyledons</taxon>
        <taxon>Gunneridae</taxon>
        <taxon>Pentapetalae</taxon>
        <taxon>asterids</taxon>
        <taxon>lamiids</taxon>
        <taxon>Lamiales</taxon>
        <taxon>Scrophulariaceae</taxon>
        <taxon>Buddlejeae</taxon>
        <taxon>Buddleja</taxon>
    </lineage>
</organism>